<keyword evidence="3" id="KW-1185">Reference proteome</keyword>
<dbReference type="GO" id="GO:0009055">
    <property type="term" value="F:electron transfer activity"/>
    <property type="evidence" value="ECO:0007669"/>
    <property type="project" value="InterPro"/>
</dbReference>
<sequence length="111" mass="11930">MHSRFLGALALAAACAPLTATALQVTLPAETAVYVPSELPGYQLVQQNCLICHSAQYVLTQPRTLPRSYWQATVEKMSKAFGAPFPEQDSAAMVDYLSRTYGAERPAAAAP</sequence>
<feature type="chain" id="PRO_5017207502" evidence="1">
    <location>
        <begin position="23"/>
        <end position="111"/>
    </location>
</feature>
<dbReference type="InterPro" id="IPR036909">
    <property type="entry name" value="Cyt_c-like_dom_sf"/>
</dbReference>
<protein>
    <submittedName>
        <fullName evidence="2">Sulfite dehydrogenase (Cytochrome) subunit SorB</fullName>
    </submittedName>
</protein>
<proteinExistence type="predicted"/>
<dbReference type="RefSeq" id="WP_217632879.1">
    <property type="nucleotide sequence ID" value="NZ_FNNU01000002.1"/>
</dbReference>
<dbReference type="AlphaFoldDB" id="A0A1H2XQN2"/>
<dbReference type="PROSITE" id="PS51257">
    <property type="entry name" value="PROKAR_LIPOPROTEIN"/>
    <property type="match status" value="1"/>
</dbReference>
<reference evidence="3" key="1">
    <citation type="submission" date="2016-10" db="EMBL/GenBank/DDBJ databases">
        <authorList>
            <person name="Varghese N."/>
            <person name="Submissions S."/>
        </authorList>
    </citation>
    <scope>NUCLEOTIDE SEQUENCE [LARGE SCALE GENOMIC DNA]</scope>
    <source>
        <strain evidence="3">NRRL B-59562</strain>
    </source>
</reference>
<dbReference type="Proteomes" id="UP000243778">
    <property type="component" value="Unassembled WGS sequence"/>
</dbReference>
<dbReference type="SUPFAM" id="SSF46626">
    <property type="entry name" value="Cytochrome c"/>
    <property type="match status" value="1"/>
</dbReference>
<dbReference type="EMBL" id="FNNU01000002">
    <property type="protein sequence ID" value="SDW95100.1"/>
    <property type="molecule type" value="Genomic_DNA"/>
</dbReference>
<feature type="signal peptide" evidence="1">
    <location>
        <begin position="1"/>
        <end position="22"/>
    </location>
</feature>
<evidence type="ECO:0000256" key="1">
    <source>
        <dbReference type="SAM" id="SignalP"/>
    </source>
</evidence>
<dbReference type="Gene3D" id="1.10.760.10">
    <property type="entry name" value="Cytochrome c-like domain"/>
    <property type="match status" value="1"/>
</dbReference>
<gene>
    <name evidence="2" type="ORF">SAMN05216287_1992</name>
</gene>
<accession>A0A1H2XQN2</accession>
<evidence type="ECO:0000313" key="3">
    <source>
        <dbReference type="Proteomes" id="UP000243778"/>
    </source>
</evidence>
<dbReference type="GO" id="GO:0020037">
    <property type="term" value="F:heme binding"/>
    <property type="evidence" value="ECO:0007669"/>
    <property type="project" value="InterPro"/>
</dbReference>
<keyword evidence="1" id="KW-0732">Signal</keyword>
<name>A0A1H2XQN2_9PSED</name>
<dbReference type="STRING" id="1007099.SAMN05216287_1992"/>
<evidence type="ECO:0000313" key="2">
    <source>
        <dbReference type="EMBL" id="SDW95100.1"/>
    </source>
</evidence>
<organism evidence="2 3">
    <name type="scientific">Pseudomonas kuykendallii</name>
    <dbReference type="NCBI Taxonomy" id="1007099"/>
    <lineage>
        <taxon>Bacteria</taxon>
        <taxon>Pseudomonadati</taxon>
        <taxon>Pseudomonadota</taxon>
        <taxon>Gammaproteobacteria</taxon>
        <taxon>Pseudomonadales</taxon>
        <taxon>Pseudomonadaceae</taxon>
        <taxon>Pseudomonas</taxon>
    </lineage>
</organism>